<feature type="compositionally biased region" description="Pro residues" evidence="1">
    <location>
        <begin position="1055"/>
        <end position="1078"/>
    </location>
</feature>
<feature type="region of interest" description="Disordered" evidence="1">
    <location>
        <begin position="708"/>
        <end position="1142"/>
    </location>
</feature>
<dbReference type="PANTHER" id="PTHR47558:SF1">
    <property type="entry name" value="HISTONE DEACETYLASE HOS3"/>
    <property type="match status" value="1"/>
</dbReference>
<proteinExistence type="predicted"/>
<dbReference type="Proteomes" id="UP000803884">
    <property type="component" value="Unassembled WGS sequence"/>
</dbReference>
<evidence type="ECO:0000259" key="2">
    <source>
        <dbReference type="Pfam" id="PF00850"/>
    </source>
</evidence>
<feature type="compositionally biased region" description="Low complexity" evidence="1">
    <location>
        <begin position="850"/>
        <end position="860"/>
    </location>
</feature>
<evidence type="ECO:0000313" key="3">
    <source>
        <dbReference type="EMBL" id="KAL1586293.1"/>
    </source>
</evidence>
<feature type="region of interest" description="Disordered" evidence="1">
    <location>
        <begin position="578"/>
        <end position="598"/>
    </location>
</feature>
<dbReference type="GO" id="GO:0010468">
    <property type="term" value="P:regulation of gene expression"/>
    <property type="evidence" value="ECO:0007669"/>
    <property type="project" value="UniProtKB-ARBA"/>
</dbReference>
<feature type="region of interest" description="Disordered" evidence="1">
    <location>
        <begin position="1"/>
        <end position="110"/>
    </location>
</feature>
<accession>A0AB34KSP5</accession>
<dbReference type="InterPro" id="IPR000286">
    <property type="entry name" value="HDACs"/>
</dbReference>
<dbReference type="PRINTS" id="PR01270">
    <property type="entry name" value="HDASUPER"/>
</dbReference>
<feature type="region of interest" description="Disordered" evidence="1">
    <location>
        <begin position="1172"/>
        <end position="1235"/>
    </location>
</feature>
<sequence>MDLPPKSPSFARSPSAASHATSGHDQEDLNNNMRRVSLSQDRRASTSSNKGAASQSGPLTPNSARRSSSSFALRQSASSPRLSKRTSRSSLSAQSPHQPSDGVVKEPTPKRSISNLISGLREAQAQSSMAAIKEPVRVTAPDIAKVHFARELARLESIGAETMVILHDACYGHRFSRPRTSKSSLSMIVERPERLHAGVLGAATAFVRMGGHYEGQSNAPTVSGEVRDQPPFVIRKTARTLDVGSSFVTNVHGTEWMRELQGMCAAAEGRLKNGEKELARDSTTEEGEKRTLHEGDLYLCAESLDAFQGALGGVADAVDAVFAHDVRTKRAFVAVRPPGHHCSADYPSGFCWLNNVHVGLEYAAQTQGLTHAAIIDFDLHHGDGSQSIAWDRNSKNNIKRLTAKANSKLKLGPDIGYYSLHDINSYPCESGDDEKVQAASLCIENAHGQSIWNVHLQTWKTVDEFWQLYESRYKILLEKARIFLRHHTSRLCAEGKVQPKAAIFISAGFDASEWEGAGMQRHVVNVPTEFYARFTEDMVRLAQEEGTGCDGRVISVLEGGYSDRALCSGVLSHLSGLSSASSSAPAQPIDRSSDLEQHMSSLSLQNGAGRPGYDAQWWSAENLTALEAKVNPPPPPAAVKKYRMGQQPTYATPTESFAYKVHDPQKFARSISGTMRETPVGSVRPPTPPSPEIDWVLATQELTGLLVPQDRQTKSCTPEQLAAPKKAAFAPSAADKDQAEKPRQLRTRAKPTQKESDRRRTIADLPVSTEPEPAAPAVPAAQPAQAKRSSRRSSMASTVSPDPTEADDIPPVPAIVTTTDGGMQPPPPPPAAPSQAQMKKVRAPPKLKKPVAPASAPVSPMFRRQLPPHAQGAAVPQGDEMQSPTATSAAPPASAMSPTSEMDALTKGLKKVTLKLGTREEHDRKMKEKLDAERRARALKGAETRRINKAAKEAKEAQMADAKLTPAQRAKLGPEGVRSENVKPAVPQEPVAILPKPEPEISQPLPPMEQNPMAGVSTMQGMADPEPQNNNASIMPTTSGAPQFIIPSYQAPAAAPIPAPAPAPAPPPAAAPEAPQPEVPVIQPQSATPPLPFPQSRQSSTGSIYRFVPVMNETTPPQSRPSTAARMTSSPKLNAPESSQFNPSAAIFSGPAVLDRQLPVFSATGPIPFAAPPTGASAKEGVPPSGPLSGDASGMPGAVASQGHFNAGRLSHEAPAGVGPEADVDIWAVPETPKK</sequence>
<organism evidence="3 4">
    <name type="scientific">Cladosporium halotolerans</name>
    <dbReference type="NCBI Taxonomy" id="1052096"/>
    <lineage>
        <taxon>Eukaryota</taxon>
        <taxon>Fungi</taxon>
        <taxon>Dikarya</taxon>
        <taxon>Ascomycota</taxon>
        <taxon>Pezizomycotina</taxon>
        <taxon>Dothideomycetes</taxon>
        <taxon>Dothideomycetidae</taxon>
        <taxon>Cladosporiales</taxon>
        <taxon>Cladosporiaceae</taxon>
        <taxon>Cladosporium</taxon>
    </lineage>
</organism>
<feature type="domain" description="Histone deacetylase" evidence="2">
    <location>
        <begin position="245"/>
        <end position="576"/>
    </location>
</feature>
<dbReference type="AlphaFoldDB" id="A0AB34KSP5"/>
<evidence type="ECO:0000313" key="4">
    <source>
        <dbReference type="Proteomes" id="UP000803884"/>
    </source>
</evidence>
<dbReference type="InterPro" id="IPR023696">
    <property type="entry name" value="Ureohydrolase_dom_sf"/>
</dbReference>
<feature type="compositionally biased region" description="Basic and acidic residues" evidence="1">
    <location>
        <begin position="734"/>
        <end position="743"/>
    </location>
</feature>
<dbReference type="InterPro" id="IPR037138">
    <property type="entry name" value="His_deacetylse_dom_sf"/>
</dbReference>
<feature type="compositionally biased region" description="Low complexity" evidence="1">
    <location>
        <begin position="770"/>
        <end position="797"/>
    </location>
</feature>
<dbReference type="RefSeq" id="XP_069229398.1">
    <property type="nucleotide sequence ID" value="XM_069374172.1"/>
</dbReference>
<dbReference type="EMBL" id="JAAQHG020000015">
    <property type="protein sequence ID" value="KAL1586293.1"/>
    <property type="molecule type" value="Genomic_DNA"/>
</dbReference>
<reference evidence="3 4" key="1">
    <citation type="journal article" date="2020" name="Microbiol. Resour. Announc.">
        <title>Draft Genome Sequence of a Cladosporium Species Isolated from the Mesophotic Ascidian Didemnum maculosum.</title>
        <authorList>
            <person name="Gioti A."/>
            <person name="Siaperas R."/>
            <person name="Nikolaivits E."/>
            <person name="Le Goff G."/>
            <person name="Ouazzani J."/>
            <person name="Kotoulas G."/>
            <person name="Topakas E."/>
        </authorList>
    </citation>
    <scope>NUCLEOTIDE SEQUENCE [LARGE SCALE GENOMIC DNA]</scope>
    <source>
        <strain evidence="3 4">TM138-S3</strain>
    </source>
</reference>
<protein>
    <recommendedName>
        <fullName evidence="2">Histone deacetylase domain-containing protein</fullName>
    </recommendedName>
</protein>
<dbReference type="Pfam" id="PF00850">
    <property type="entry name" value="Hist_deacetyl"/>
    <property type="match status" value="1"/>
</dbReference>
<feature type="compositionally biased region" description="Low complexity" evidence="1">
    <location>
        <begin position="63"/>
        <end position="81"/>
    </location>
</feature>
<feature type="compositionally biased region" description="Polar residues" evidence="1">
    <location>
        <begin position="29"/>
        <end position="62"/>
    </location>
</feature>
<feature type="compositionally biased region" description="Low complexity" evidence="1">
    <location>
        <begin position="8"/>
        <end position="20"/>
    </location>
</feature>
<dbReference type="InterPro" id="IPR023801">
    <property type="entry name" value="His_deacetylse_dom"/>
</dbReference>
<name>A0AB34KSP5_9PEZI</name>
<feature type="compositionally biased region" description="Low complexity" evidence="1">
    <location>
        <begin position="883"/>
        <end position="900"/>
    </location>
</feature>
<dbReference type="Gene3D" id="3.40.800.20">
    <property type="entry name" value="Histone deacetylase domain"/>
    <property type="match status" value="1"/>
</dbReference>
<dbReference type="CDD" id="cd09998">
    <property type="entry name" value="HDAC_Hos3"/>
    <property type="match status" value="1"/>
</dbReference>
<comment type="caution">
    <text evidence="3">The sequence shown here is derived from an EMBL/GenBank/DDBJ whole genome shotgun (WGS) entry which is preliminary data.</text>
</comment>
<feature type="compositionally biased region" description="Polar residues" evidence="1">
    <location>
        <begin position="1112"/>
        <end position="1142"/>
    </location>
</feature>
<gene>
    <name evidence="3" type="ORF">WHR41_05567</name>
</gene>
<feature type="compositionally biased region" description="Basic residues" evidence="1">
    <location>
        <begin position="839"/>
        <end position="849"/>
    </location>
</feature>
<feature type="compositionally biased region" description="Polar residues" evidence="1">
    <location>
        <begin position="1027"/>
        <end position="1041"/>
    </location>
</feature>
<evidence type="ECO:0000256" key="1">
    <source>
        <dbReference type="SAM" id="MobiDB-lite"/>
    </source>
</evidence>
<dbReference type="GeneID" id="96007010"/>
<dbReference type="GO" id="GO:0005634">
    <property type="term" value="C:nucleus"/>
    <property type="evidence" value="ECO:0007669"/>
    <property type="project" value="TreeGrafter"/>
</dbReference>
<keyword evidence="4" id="KW-1185">Reference proteome</keyword>
<dbReference type="PANTHER" id="PTHR47558">
    <property type="entry name" value="HISTONE DEACETYLASE HOS3"/>
    <property type="match status" value="1"/>
</dbReference>
<feature type="compositionally biased region" description="Low complexity" evidence="1">
    <location>
        <begin position="722"/>
        <end position="733"/>
    </location>
</feature>
<feature type="compositionally biased region" description="Basic and acidic residues" evidence="1">
    <location>
        <begin position="752"/>
        <end position="762"/>
    </location>
</feature>
<dbReference type="FunFam" id="3.40.800.20:FF:000011">
    <property type="entry name" value="Histone deacetylase HOS3"/>
    <property type="match status" value="1"/>
</dbReference>
<dbReference type="SUPFAM" id="SSF52768">
    <property type="entry name" value="Arginase/deacetylase"/>
    <property type="match status" value="1"/>
</dbReference>
<feature type="compositionally biased region" description="Basic and acidic residues" evidence="1">
    <location>
        <begin position="917"/>
        <end position="958"/>
    </location>
</feature>
<dbReference type="InterPro" id="IPR053244">
    <property type="entry name" value="HDAC_HD_type_1"/>
</dbReference>
<dbReference type="GO" id="GO:0004407">
    <property type="term" value="F:histone deacetylase activity"/>
    <property type="evidence" value="ECO:0007669"/>
    <property type="project" value="TreeGrafter"/>
</dbReference>